<keyword evidence="3" id="KW-1185">Reference proteome</keyword>
<accession>A0ABV3UGE3</accession>
<dbReference type="PANTHER" id="PTHR32305:SF15">
    <property type="entry name" value="PROTEIN RHSA-RELATED"/>
    <property type="match status" value="1"/>
</dbReference>
<comment type="caution">
    <text evidence="2">The sequence shown here is derived from an EMBL/GenBank/DDBJ whole genome shotgun (WGS) entry which is preliminary data.</text>
</comment>
<dbReference type="NCBIfam" id="TIGR03696">
    <property type="entry name" value="Rhs_assc_core"/>
    <property type="match status" value="1"/>
</dbReference>
<evidence type="ECO:0000313" key="2">
    <source>
        <dbReference type="EMBL" id="MEX3172666.1"/>
    </source>
</evidence>
<dbReference type="PANTHER" id="PTHR32305">
    <property type="match status" value="1"/>
</dbReference>
<dbReference type="InterPro" id="IPR050708">
    <property type="entry name" value="T6SS_VgrG/RHS"/>
</dbReference>
<dbReference type="SUPFAM" id="SSF56399">
    <property type="entry name" value="ADP-ribosylation"/>
    <property type="match status" value="1"/>
</dbReference>
<dbReference type="EMBL" id="JBFQXQ010000001">
    <property type="protein sequence ID" value="MEX3172666.1"/>
    <property type="molecule type" value="Genomic_DNA"/>
</dbReference>
<sequence length="372" mass="40054">MDFTLTTADMMGSVLQSVSPESGATQQQSFSAYGDTIRTKANATQPGFNGERRDPLTGTSHLGNGYRAYNPVLMRFHCPDSMSPFGAGGINSYAYCSGDPINNSDPSGHFGIGLSLIMMISGDIAIAAAGSNLTTRTAGHVSTRVDMADVVSGPTTIAPGSASLPKGRKALRLATAEARQRQGNIPGSRLSGKDAPVAARRMKLRLNITPVSDTPQFKDMFEQGVYFVHGSNSHSLEGLNKFRAVLSMEEMDSTGWFNKHGIKSGERGYTIKNLYSNEPISKGVSLNHLQNFNESITTYSSHGKNDTSYPVLYGFGKGVSINPKITDHPVSNGGINIDHLVAIYVPTEYTSHTRQQLCNLGRVMDIVRPLIN</sequence>
<protein>
    <submittedName>
        <fullName evidence="2">RHS repeat-associated core domain-containing protein</fullName>
    </submittedName>
</protein>
<name>A0ABV3UGE3_9GAMM</name>
<dbReference type="RefSeq" id="WP_368453562.1">
    <property type="nucleotide sequence ID" value="NZ_JBFQXQ010000001.1"/>
</dbReference>
<dbReference type="Proteomes" id="UP001558101">
    <property type="component" value="Unassembled WGS sequence"/>
</dbReference>
<organism evidence="2 3">
    <name type="scientific">Serratia quinivorans</name>
    <dbReference type="NCBI Taxonomy" id="137545"/>
    <lineage>
        <taxon>Bacteria</taxon>
        <taxon>Pseudomonadati</taxon>
        <taxon>Pseudomonadota</taxon>
        <taxon>Gammaproteobacteria</taxon>
        <taxon>Enterobacterales</taxon>
        <taxon>Yersiniaceae</taxon>
        <taxon>Serratia</taxon>
    </lineage>
</organism>
<reference evidence="2 3" key="1">
    <citation type="submission" date="2024-07" db="EMBL/GenBank/DDBJ databases">
        <title>Genomes of novel Serratia strains from suburban soil.</title>
        <authorList>
            <person name="Markert E.X."/>
            <person name="Severe K."/>
            <person name="Severe L."/>
            <person name="Twing K.I."/>
            <person name="Ward L.M."/>
        </authorList>
    </citation>
    <scope>NUCLEOTIDE SEQUENCE [LARGE SCALE GENOMIC DNA]</scope>
    <source>
        <strain evidence="2 3">3C-UT</strain>
    </source>
</reference>
<dbReference type="InterPro" id="IPR022385">
    <property type="entry name" value="Rhs_assc_core"/>
</dbReference>
<gene>
    <name evidence="2" type="ORF">AB4M04_11275</name>
</gene>
<feature type="region of interest" description="Disordered" evidence="1">
    <location>
        <begin position="41"/>
        <end position="61"/>
    </location>
</feature>
<evidence type="ECO:0000256" key="1">
    <source>
        <dbReference type="SAM" id="MobiDB-lite"/>
    </source>
</evidence>
<proteinExistence type="predicted"/>
<dbReference type="Gene3D" id="2.180.10.10">
    <property type="entry name" value="RHS repeat-associated core"/>
    <property type="match status" value="1"/>
</dbReference>
<evidence type="ECO:0000313" key="3">
    <source>
        <dbReference type="Proteomes" id="UP001558101"/>
    </source>
</evidence>